<keyword evidence="3" id="KW-1185">Reference proteome</keyword>
<reference evidence="2 3" key="1">
    <citation type="journal article" date="2018" name="Mol. Biol. Evol.">
        <title>Analysis of the draft genome of the red seaweed Gracilariopsis chorda provides insights into genome size evolution in Rhodophyta.</title>
        <authorList>
            <person name="Lee J."/>
            <person name="Yang E.C."/>
            <person name="Graf L."/>
            <person name="Yang J.H."/>
            <person name="Qiu H."/>
            <person name="Zel Zion U."/>
            <person name="Chan C.X."/>
            <person name="Stephens T.G."/>
            <person name="Weber A.P.M."/>
            <person name="Boo G.H."/>
            <person name="Boo S.M."/>
            <person name="Kim K.M."/>
            <person name="Shin Y."/>
            <person name="Jung M."/>
            <person name="Lee S.J."/>
            <person name="Yim H.S."/>
            <person name="Lee J.H."/>
            <person name="Bhattacharya D."/>
            <person name="Yoon H.S."/>
        </authorList>
    </citation>
    <scope>NUCLEOTIDE SEQUENCE [LARGE SCALE GENOMIC DNA]</scope>
    <source>
        <strain evidence="2 3">SKKU-2015</strain>
        <tissue evidence="2">Whole body</tissue>
    </source>
</reference>
<dbReference type="Proteomes" id="UP000247409">
    <property type="component" value="Unassembled WGS sequence"/>
</dbReference>
<name>A0A2V3IHI3_9FLOR</name>
<dbReference type="OrthoDB" id="10253204at2759"/>
<accession>A0A2V3IHI3</accession>
<evidence type="ECO:0000256" key="1">
    <source>
        <dbReference type="SAM" id="MobiDB-lite"/>
    </source>
</evidence>
<feature type="compositionally biased region" description="Basic and acidic residues" evidence="1">
    <location>
        <begin position="1"/>
        <end position="11"/>
    </location>
</feature>
<dbReference type="STRING" id="448386.A0A2V3IHI3"/>
<protein>
    <submittedName>
        <fullName evidence="2">Ribosome production factor 1</fullName>
    </submittedName>
</protein>
<proteinExistence type="predicted"/>
<organism evidence="2 3">
    <name type="scientific">Gracilariopsis chorda</name>
    <dbReference type="NCBI Taxonomy" id="448386"/>
    <lineage>
        <taxon>Eukaryota</taxon>
        <taxon>Rhodophyta</taxon>
        <taxon>Florideophyceae</taxon>
        <taxon>Rhodymeniophycidae</taxon>
        <taxon>Gracilariales</taxon>
        <taxon>Gracilariaceae</taxon>
        <taxon>Gracilariopsis</taxon>
    </lineage>
</organism>
<comment type="caution">
    <text evidence="2">The sequence shown here is derived from an EMBL/GenBank/DDBJ whole genome shotgun (WGS) entry which is preliminary data.</text>
</comment>
<dbReference type="EMBL" id="NBIV01000210">
    <property type="protein sequence ID" value="PXF41554.1"/>
    <property type="molecule type" value="Genomic_DNA"/>
</dbReference>
<gene>
    <name evidence="2" type="ORF">BWQ96_08757</name>
</gene>
<dbReference type="AlphaFoldDB" id="A0A2V3IHI3"/>
<feature type="region of interest" description="Disordered" evidence="1">
    <location>
        <begin position="1"/>
        <end position="78"/>
    </location>
</feature>
<sequence length="119" mass="14136">MSEEKQPDHTLLRIASSKNRIVKSTLRTRRQRQQKKEKAERRRKRQNEEEQLGDAAPEKPQPRTIESSRIYDDETGQPLTREQALAINDEFTLVLAGEKKPIHRYHHGAQTHKRFPRFR</sequence>
<evidence type="ECO:0000313" key="3">
    <source>
        <dbReference type="Proteomes" id="UP000247409"/>
    </source>
</evidence>
<evidence type="ECO:0000313" key="2">
    <source>
        <dbReference type="EMBL" id="PXF41554.1"/>
    </source>
</evidence>